<evidence type="ECO:0000313" key="1">
    <source>
        <dbReference type="EMBL" id="PSS37314.1"/>
    </source>
</evidence>
<dbReference type="STRING" id="98765.A0A2R6S4U1"/>
<dbReference type="Proteomes" id="UP000186601">
    <property type="component" value="Unassembled WGS sequence"/>
</dbReference>
<dbReference type="Gene3D" id="3.80.10.10">
    <property type="entry name" value="Ribonuclease Inhibitor"/>
    <property type="match status" value="1"/>
</dbReference>
<comment type="caution">
    <text evidence="1">The sequence shown here is derived from an EMBL/GenBank/DDBJ whole genome shotgun (WGS) entry which is preliminary data.</text>
</comment>
<accession>A0A2R6S4U1</accession>
<name>A0A2R6S4U1_9APHY</name>
<dbReference type="OrthoDB" id="2775820at2759"/>
<dbReference type="SUPFAM" id="SSF52047">
    <property type="entry name" value="RNI-like"/>
    <property type="match status" value="1"/>
</dbReference>
<evidence type="ECO:0000313" key="2">
    <source>
        <dbReference type="Proteomes" id="UP000186601"/>
    </source>
</evidence>
<proteinExistence type="predicted"/>
<dbReference type="AlphaFoldDB" id="A0A2R6S4U1"/>
<sequence>MSYFNTLRNGQSLACLLPPEILNSIFSLTSNVFSDFSSRPLEAARREESFDWHPMCLSGVCRYWKAVALSFPSIWSTIDICDEDECPSSSSIDIAKLCLRRSYNGCVDVHISCPIPKAELPWITETLASQSIRFRGFHIYGFSFGPEILQHFAEDPAPELQSLTISPQGDFSNGSGIVLPMLFAGYTPRLRHLVLKHITSWPGNDFSNLRSLRLEDQVASCPISKFLDFLHHSPHLEDLILVCAGPSEADPAVQLRQLSLPRLRQLVLKECPAICQATRILPYIQPSPTVTIMIDRTYYNNSLTTGSNIARCNTLLATMSRFASMPNITRLLLDTFSSFDRGSHKLRLTGTGLSSFDICPSADIHEMASNQYMAAAIGLISACNIQELWIGSDHVIQKDYIWQRLLFAMPSLKKIVLGPWDSHTPGCLLALHTPDESVGRALPCPSLEELVILGRLGESKWSCEAVQKLLVNRKARGFPVRRVVLVRRTHDTSFDLHPTADRFREIVEKMEIQTVPRYPTMEGSEAARALGRYF</sequence>
<dbReference type="InterPro" id="IPR032675">
    <property type="entry name" value="LRR_dom_sf"/>
</dbReference>
<keyword evidence="2" id="KW-1185">Reference proteome</keyword>
<organism evidence="1 2">
    <name type="scientific">Hermanssonia centrifuga</name>
    <dbReference type="NCBI Taxonomy" id="98765"/>
    <lineage>
        <taxon>Eukaryota</taxon>
        <taxon>Fungi</taxon>
        <taxon>Dikarya</taxon>
        <taxon>Basidiomycota</taxon>
        <taxon>Agaricomycotina</taxon>
        <taxon>Agaricomycetes</taxon>
        <taxon>Polyporales</taxon>
        <taxon>Meruliaceae</taxon>
        <taxon>Hermanssonia</taxon>
    </lineage>
</organism>
<reference evidence="1 2" key="1">
    <citation type="submission" date="2018-02" db="EMBL/GenBank/DDBJ databases">
        <title>Genome sequence of the basidiomycete white-rot fungus Phlebia centrifuga.</title>
        <authorList>
            <person name="Granchi Z."/>
            <person name="Peng M."/>
            <person name="de Vries R.P."/>
            <person name="Hilden K."/>
            <person name="Makela M.R."/>
            <person name="Grigoriev I."/>
            <person name="Riley R."/>
        </authorList>
    </citation>
    <scope>NUCLEOTIDE SEQUENCE [LARGE SCALE GENOMIC DNA]</scope>
    <source>
        <strain evidence="1 2">FBCC195</strain>
    </source>
</reference>
<gene>
    <name evidence="1" type="ORF">PHLCEN_2v791</name>
</gene>
<protein>
    <submittedName>
        <fullName evidence="1">Uncharacterized protein</fullName>
    </submittedName>
</protein>
<dbReference type="EMBL" id="MLYV02000057">
    <property type="protein sequence ID" value="PSS37314.1"/>
    <property type="molecule type" value="Genomic_DNA"/>
</dbReference>